<dbReference type="RefSeq" id="WP_145058320.1">
    <property type="nucleotide sequence ID" value="NZ_CP036263.1"/>
</dbReference>
<dbReference type="OrthoDB" id="278239at2"/>
<dbReference type="SUPFAM" id="SSF52799">
    <property type="entry name" value="(Phosphotyrosine protein) phosphatases II"/>
    <property type="match status" value="1"/>
</dbReference>
<name>A0A517MSE8_9BACT</name>
<proteinExistence type="predicted"/>
<reference evidence="1 2" key="1">
    <citation type="submission" date="2019-02" db="EMBL/GenBank/DDBJ databases">
        <title>Deep-cultivation of Planctomycetes and their phenomic and genomic characterization uncovers novel biology.</title>
        <authorList>
            <person name="Wiegand S."/>
            <person name="Jogler M."/>
            <person name="Boedeker C."/>
            <person name="Pinto D."/>
            <person name="Vollmers J."/>
            <person name="Rivas-Marin E."/>
            <person name="Kohn T."/>
            <person name="Peeters S.H."/>
            <person name="Heuer A."/>
            <person name="Rast P."/>
            <person name="Oberbeckmann S."/>
            <person name="Bunk B."/>
            <person name="Jeske O."/>
            <person name="Meyerdierks A."/>
            <person name="Storesund J.E."/>
            <person name="Kallscheuer N."/>
            <person name="Luecker S."/>
            <person name="Lage O.M."/>
            <person name="Pohl T."/>
            <person name="Merkel B.J."/>
            <person name="Hornburger P."/>
            <person name="Mueller R.-W."/>
            <person name="Bruemmer F."/>
            <person name="Labrenz M."/>
            <person name="Spormann A.M."/>
            <person name="Op den Camp H."/>
            <person name="Overmann J."/>
            <person name="Amann R."/>
            <person name="Jetten M.S.M."/>
            <person name="Mascher T."/>
            <person name="Medema M.H."/>
            <person name="Devos D.P."/>
            <person name="Kaster A.-K."/>
            <person name="Ovreas L."/>
            <person name="Rohde M."/>
            <person name="Galperin M.Y."/>
            <person name="Jogler C."/>
        </authorList>
    </citation>
    <scope>NUCLEOTIDE SEQUENCE [LARGE SCALE GENOMIC DNA]</scope>
    <source>
        <strain evidence="1 2">HG15A2</strain>
    </source>
</reference>
<dbReference type="KEGG" id="amob:HG15A2_09820"/>
<accession>A0A517MSE8</accession>
<dbReference type="Gene3D" id="3.90.190.10">
    <property type="entry name" value="Protein tyrosine phosphatase superfamily"/>
    <property type="match status" value="1"/>
</dbReference>
<evidence type="ECO:0000313" key="1">
    <source>
        <dbReference type="EMBL" id="QDS97717.1"/>
    </source>
</evidence>
<keyword evidence="2" id="KW-1185">Reference proteome</keyword>
<sequence length="147" mass="16667">MREIIPFRLWLGNIRDVTIENIASNEIVAVFDLAMEELVEQLPRRTLYYRFPLLDGEQSDSDILRLAIESLLLLLKNEIPTLVFCSAGMSRSPSVTAAALSLTNQDELEDSLQNVVQGYPHDISTVLWRDIKTVVEQIRNSSIHNKG</sequence>
<evidence type="ECO:0000313" key="2">
    <source>
        <dbReference type="Proteomes" id="UP000319852"/>
    </source>
</evidence>
<dbReference type="EMBL" id="CP036263">
    <property type="protein sequence ID" value="QDS97717.1"/>
    <property type="molecule type" value="Genomic_DNA"/>
</dbReference>
<dbReference type="AlphaFoldDB" id="A0A517MSE8"/>
<dbReference type="CDD" id="cd14498">
    <property type="entry name" value="DSP"/>
    <property type="match status" value="1"/>
</dbReference>
<gene>
    <name evidence="1" type="ORF">HG15A2_09820</name>
</gene>
<protein>
    <submittedName>
        <fullName evidence="1">Dual specificity phosphatase, catalytic domain</fullName>
    </submittedName>
</protein>
<dbReference type="Proteomes" id="UP000319852">
    <property type="component" value="Chromosome"/>
</dbReference>
<organism evidence="1 2">
    <name type="scientific">Adhaeretor mobilis</name>
    <dbReference type="NCBI Taxonomy" id="1930276"/>
    <lineage>
        <taxon>Bacteria</taxon>
        <taxon>Pseudomonadati</taxon>
        <taxon>Planctomycetota</taxon>
        <taxon>Planctomycetia</taxon>
        <taxon>Pirellulales</taxon>
        <taxon>Lacipirellulaceae</taxon>
        <taxon>Adhaeretor</taxon>
    </lineage>
</organism>
<dbReference type="InterPro" id="IPR029021">
    <property type="entry name" value="Prot-tyrosine_phosphatase-like"/>
</dbReference>